<reference evidence="3 4" key="1">
    <citation type="submission" date="2018-01" db="EMBL/GenBank/DDBJ databases">
        <title>Co-occurrence of chitin degradation, pigmentation and bioactivity in marine Pseudoalteromonas.</title>
        <authorList>
            <person name="Paulsen S."/>
            <person name="Gram L."/>
            <person name="Machado H."/>
        </authorList>
    </citation>
    <scope>NUCLEOTIDE SEQUENCE [LARGE SCALE GENOMIC DNA]</scope>
    <source>
        <strain evidence="3 4">S1946</strain>
    </source>
</reference>
<name>A0A4Q7DY10_9GAMM</name>
<organism evidence="3 4">
    <name type="scientific">Pseudoalteromonas rubra</name>
    <dbReference type="NCBI Taxonomy" id="43658"/>
    <lineage>
        <taxon>Bacteria</taxon>
        <taxon>Pseudomonadati</taxon>
        <taxon>Pseudomonadota</taxon>
        <taxon>Gammaproteobacteria</taxon>
        <taxon>Alteromonadales</taxon>
        <taxon>Pseudoalteromonadaceae</taxon>
        <taxon>Pseudoalteromonas</taxon>
    </lineage>
</organism>
<dbReference type="PANTHER" id="PTHR41786:SF1">
    <property type="entry name" value="6-HYDROXYMETHYLPTERIN DIPHOSPHOKINASE MPTE-LIKE DOMAIN-CONTAINING PROTEIN"/>
    <property type="match status" value="1"/>
</dbReference>
<sequence length="628" mass="70727">MKRSLNNSNLNLLVKMKDQLTSNLDVLAAHGVCVSALPKGDALTHFAEAFYGANIEKQCIAQAKLFLKQPSHLSLHYKSNHQSDYIHQYFINDMNQHAQSLGWRKNSKPQRGTLIMLGVGAGYQLPWLLKQIRYTDVILVEPEPRHLALLCQHIDLAQISALCDKRGGSFSLATCESFDAFYAMLQNRLVEVGPHLVADISLYRHYSTPVFDDIFERFRQWRNSLASMWGFLEDELIGLAHTQQNSASYDIASHQNRFASYADVPVAVIGSGPSLDKDIALLKRQRDKVLLVSCGTALSVLLSHDIVPDFQVEMERSPQVFYLKEEQLTDPRLHSTVLLTLNTVYPKLLNTYRHCIVFPKAHDLGATLLSEHRERGPALAHCNPTVTNMAVAALSRLGFNNLLLLGCDYGYLDPKRHHSQDSTYYDPSCAIADGNYGSEIRVKGNFTKHVFTSRIFNESRLVQERLLSSKTALRVLNCSDGAFVKGSVPTQFSDVTLCEVDKNQLMNEVRRYAKTQDVDTLETGHYVTQAIVQLETLRLRVANRTQPEAILVDMARMIRTLETDPDFVFSRYLLAGSMKYLTTSIASHINHIAVAAKADYTAVMKEKLLHTLGHTIDRLQTLTQPNNH</sequence>
<dbReference type="InterPro" id="IPR045376">
    <property type="entry name" value="Maf_N"/>
</dbReference>
<dbReference type="EMBL" id="PPUZ01000145">
    <property type="protein sequence ID" value="RZM70305.1"/>
    <property type="molecule type" value="Genomic_DNA"/>
</dbReference>
<proteinExistence type="predicted"/>
<feature type="domain" description="Glycosyltransferase Maf N-terminal" evidence="2">
    <location>
        <begin position="9"/>
        <end position="220"/>
    </location>
</feature>
<dbReference type="PANTHER" id="PTHR41786">
    <property type="entry name" value="MOTILITY ACCESSORY FACTOR MAF"/>
    <property type="match status" value="1"/>
</dbReference>
<evidence type="ECO:0000259" key="1">
    <source>
        <dbReference type="Pfam" id="PF01973"/>
    </source>
</evidence>
<dbReference type="Proteomes" id="UP000292345">
    <property type="component" value="Unassembled WGS sequence"/>
</dbReference>
<dbReference type="InterPro" id="IPR002826">
    <property type="entry name" value="MptE-like"/>
</dbReference>
<evidence type="ECO:0000313" key="3">
    <source>
        <dbReference type="EMBL" id="RZM70305.1"/>
    </source>
</evidence>
<gene>
    <name evidence="3" type="ORF">C3B51_23105</name>
</gene>
<accession>A0A4Q7DY10</accession>
<dbReference type="Pfam" id="PF01973">
    <property type="entry name" value="MptE-like"/>
    <property type="match status" value="1"/>
</dbReference>
<evidence type="ECO:0000313" key="4">
    <source>
        <dbReference type="Proteomes" id="UP000292345"/>
    </source>
</evidence>
<evidence type="ECO:0000259" key="2">
    <source>
        <dbReference type="Pfam" id="PF20157"/>
    </source>
</evidence>
<dbReference type="AlphaFoldDB" id="A0A4Q7DY10"/>
<comment type="caution">
    <text evidence="3">The sequence shown here is derived from an EMBL/GenBank/DDBJ whole genome shotgun (WGS) entry which is preliminary data.</text>
</comment>
<dbReference type="Pfam" id="PF20157">
    <property type="entry name" value="Maf_flag10_N"/>
    <property type="match status" value="1"/>
</dbReference>
<feature type="domain" description="6-hydroxymethylpterin diphosphokinase MptE-like" evidence="1">
    <location>
        <begin position="251"/>
        <end position="413"/>
    </location>
</feature>
<protein>
    <recommendedName>
        <fullName evidence="5">DUF115 domain-containing protein</fullName>
    </recommendedName>
</protein>
<evidence type="ECO:0008006" key="5">
    <source>
        <dbReference type="Google" id="ProtNLM"/>
    </source>
</evidence>